<dbReference type="AlphaFoldDB" id="A0A3B1D1E5"/>
<gene>
    <name evidence="1" type="ORF">MNBD_NITROSPIRAE03-1232</name>
</gene>
<proteinExistence type="predicted"/>
<accession>A0A3B1D1E5</accession>
<name>A0A3B1D1E5_9ZZZZ</name>
<dbReference type="EMBL" id="UOGI01000345">
    <property type="protein sequence ID" value="VAX34552.1"/>
    <property type="molecule type" value="Genomic_DNA"/>
</dbReference>
<evidence type="ECO:0000313" key="1">
    <source>
        <dbReference type="EMBL" id="VAX34552.1"/>
    </source>
</evidence>
<reference evidence="1" key="1">
    <citation type="submission" date="2018-06" db="EMBL/GenBank/DDBJ databases">
        <authorList>
            <person name="Zhirakovskaya E."/>
        </authorList>
    </citation>
    <scope>NUCLEOTIDE SEQUENCE</scope>
</reference>
<organism evidence="1">
    <name type="scientific">hydrothermal vent metagenome</name>
    <dbReference type="NCBI Taxonomy" id="652676"/>
    <lineage>
        <taxon>unclassified sequences</taxon>
        <taxon>metagenomes</taxon>
        <taxon>ecological metagenomes</taxon>
    </lineage>
</organism>
<protein>
    <submittedName>
        <fullName evidence="1">Uncharacterized protein</fullName>
    </submittedName>
</protein>
<sequence>MKTSSIYNVKEPDSDLAEILQILHEHPEDKKLILKLLRGKKDTQEALEGFGIKTC</sequence>